<evidence type="ECO:0000256" key="8">
    <source>
        <dbReference type="RuleBase" id="RU363009"/>
    </source>
</evidence>
<evidence type="ECO:0000256" key="6">
    <source>
        <dbReference type="ARBA" id="ARBA00023128"/>
    </source>
</evidence>
<evidence type="ECO:0000313" key="9">
    <source>
        <dbReference type="EMBL" id="JAS68764.1"/>
    </source>
</evidence>
<name>A0A1B6H246_9HEMI</name>
<keyword evidence="7" id="KW-0472">Membrane</keyword>
<evidence type="ECO:0000256" key="4">
    <source>
        <dbReference type="ARBA" id="ARBA00022792"/>
    </source>
</evidence>
<comment type="subcellular location">
    <subcellularLocation>
        <location evidence="1 8">Mitochondrion inner membrane</location>
        <topology evidence="1 8">Single-pass membrane protein</topology>
    </subcellularLocation>
</comment>
<comment type="subunit">
    <text evidence="8">Component of the mitochondrial contact site and cristae organizing system (MICOS) complex.</text>
</comment>
<keyword evidence="5" id="KW-1133">Transmembrane helix</keyword>
<evidence type="ECO:0000256" key="2">
    <source>
        <dbReference type="ARBA" id="ARBA00006771"/>
    </source>
</evidence>
<dbReference type="GO" id="GO:0042407">
    <property type="term" value="P:cristae formation"/>
    <property type="evidence" value="ECO:0007669"/>
    <property type="project" value="TreeGrafter"/>
</dbReference>
<protein>
    <recommendedName>
        <fullName evidence="8">MICOS complex subunit MIC13</fullName>
    </recommendedName>
</protein>
<dbReference type="GO" id="GO:0044284">
    <property type="term" value="C:mitochondrial crista junction"/>
    <property type="evidence" value="ECO:0007669"/>
    <property type="project" value="TreeGrafter"/>
</dbReference>
<proteinExistence type="inferred from homology"/>
<dbReference type="PANTHER" id="PTHR31816:SF3">
    <property type="entry name" value="MICOS COMPLEX SUBUNIT MIC13"/>
    <property type="match status" value="1"/>
</dbReference>
<organism evidence="9">
    <name type="scientific">Cuerna arida</name>
    <dbReference type="NCBI Taxonomy" id="1464854"/>
    <lineage>
        <taxon>Eukaryota</taxon>
        <taxon>Metazoa</taxon>
        <taxon>Ecdysozoa</taxon>
        <taxon>Arthropoda</taxon>
        <taxon>Hexapoda</taxon>
        <taxon>Insecta</taxon>
        <taxon>Pterygota</taxon>
        <taxon>Neoptera</taxon>
        <taxon>Paraneoptera</taxon>
        <taxon>Hemiptera</taxon>
        <taxon>Auchenorrhyncha</taxon>
        <taxon>Membracoidea</taxon>
        <taxon>Cicadellidae</taxon>
        <taxon>Cicadellinae</taxon>
        <taxon>Proconiini</taxon>
        <taxon>Cuerna</taxon>
    </lineage>
</organism>
<dbReference type="AlphaFoldDB" id="A0A1B6H246"/>
<evidence type="ECO:0000256" key="1">
    <source>
        <dbReference type="ARBA" id="ARBA00004434"/>
    </source>
</evidence>
<evidence type="ECO:0000256" key="3">
    <source>
        <dbReference type="ARBA" id="ARBA00022692"/>
    </source>
</evidence>
<accession>A0A1B6H246</accession>
<dbReference type="GO" id="GO:0061617">
    <property type="term" value="C:MICOS complex"/>
    <property type="evidence" value="ECO:0007669"/>
    <property type="project" value="UniProtKB-UniRule"/>
</dbReference>
<dbReference type="Pfam" id="PF15884">
    <property type="entry name" value="QIL1"/>
    <property type="match status" value="1"/>
</dbReference>
<keyword evidence="3" id="KW-0812">Transmembrane</keyword>
<keyword evidence="4 8" id="KW-0999">Mitochondrion inner membrane</keyword>
<sequence length="117" mass="12750">MPVLGSVLRLGTKFGILGGALYYTTQSGLWGTCAETEVLYRDLYKMAAPYTKPGPVLEFPDLPRISDATQALTNSWNRGVITSTDFLVNLPTHVTNWATTAYDKVNELVSDPNPPSA</sequence>
<dbReference type="PANTHER" id="PTHR31816">
    <property type="entry name" value="MICOS COMPLEX SUBUNIT MIC13"/>
    <property type="match status" value="1"/>
</dbReference>
<evidence type="ECO:0000256" key="5">
    <source>
        <dbReference type="ARBA" id="ARBA00022989"/>
    </source>
</evidence>
<gene>
    <name evidence="9" type="ORF">g.7457</name>
</gene>
<comment type="function">
    <text evidence="8">Component of the MICOS complex, a large protein complex of the mitochondrial inner membrane that plays crucial roles in the maintenance of crista junctions, inner membrane architecture, and formation of contact sites to the outer membrane.</text>
</comment>
<dbReference type="InterPro" id="IPR026769">
    <property type="entry name" value="Mic13"/>
</dbReference>
<reference evidence="9" key="1">
    <citation type="submission" date="2015-11" db="EMBL/GenBank/DDBJ databases">
        <title>De novo transcriptome assembly of four potential Pierce s Disease insect vectors from Arizona vineyards.</title>
        <authorList>
            <person name="Tassone E.E."/>
        </authorList>
    </citation>
    <scope>NUCLEOTIDE SEQUENCE</scope>
</reference>
<keyword evidence="6 8" id="KW-0496">Mitochondrion</keyword>
<comment type="similarity">
    <text evidence="2 8">Belongs to the MICOS complex subunit Mic13 family.</text>
</comment>
<evidence type="ECO:0000256" key="7">
    <source>
        <dbReference type="ARBA" id="ARBA00023136"/>
    </source>
</evidence>
<dbReference type="EMBL" id="GECZ01001005">
    <property type="protein sequence ID" value="JAS68764.1"/>
    <property type="molecule type" value="Transcribed_RNA"/>
</dbReference>